<dbReference type="SUPFAM" id="SSF55781">
    <property type="entry name" value="GAF domain-like"/>
    <property type="match status" value="1"/>
</dbReference>
<dbReference type="NCBIfam" id="TIGR00254">
    <property type="entry name" value="GGDEF"/>
    <property type="match status" value="1"/>
</dbReference>
<proteinExistence type="predicted"/>
<dbReference type="InterPro" id="IPR043128">
    <property type="entry name" value="Rev_trsase/Diguanyl_cyclase"/>
</dbReference>
<dbReference type="GO" id="GO:0052621">
    <property type="term" value="F:diguanylate cyclase activity"/>
    <property type="evidence" value="ECO:0007669"/>
    <property type="project" value="UniProtKB-EC"/>
</dbReference>
<dbReference type="EC" id="2.7.7.65" evidence="1"/>
<accession>A0A844Y0L6</accession>
<protein>
    <recommendedName>
        <fullName evidence="1">diguanylate cyclase</fullName>
        <ecNumber evidence="1">2.7.7.65</ecNumber>
    </recommendedName>
</protein>
<dbReference type="Pfam" id="PF00990">
    <property type="entry name" value="GGDEF"/>
    <property type="match status" value="1"/>
</dbReference>
<dbReference type="PANTHER" id="PTHR45138">
    <property type="entry name" value="REGULATORY COMPONENTS OF SENSORY TRANSDUCTION SYSTEM"/>
    <property type="match status" value="1"/>
</dbReference>
<dbReference type="InterPro" id="IPR000160">
    <property type="entry name" value="GGDEF_dom"/>
</dbReference>
<dbReference type="SMART" id="SM00065">
    <property type="entry name" value="GAF"/>
    <property type="match status" value="1"/>
</dbReference>
<dbReference type="Gene3D" id="3.30.70.270">
    <property type="match status" value="1"/>
</dbReference>
<dbReference type="PANTHER" id="PTHR45138:SF9">
    <property type="entry name" value="DIGUANYLATE CYCLASE DGCM-RELATED"/>
    <property type="match status" value="1"/>
</dbReference>
<evidence type="ECO:0000259" key="3">
    <source>
        <dbReference type="PROSITE" id="PS50887"/>
    </source>
</evidence>
<evidence type="ECO:0000256" key="1">
    <source>
        <dbReference type="ARBA" id="ARBA00012528"/>
    </source>
</evidence>
<sequence length="345" mass="37621">MDIKMSNCGVLSIAKPSDEYGRQKALERLQILDSPSEKPFEEITKLVSMTLGVPICAVSLLDEDRQWFKSSQGLGIQQTCRSAAICDHAIKADAPFIVEDATLDARFAKNPFVTGEPYIRAYAGIPLRMPDGYLIGTLCAIDKKPRAFSNAEIAVLANFARLVVGEIELREAASVDALTRIASRQAWRTATEKALAQGKRDGTPTALLLFDLDHFKTINDTHGHLVGDLVLRAAAATVQKTIRRSDIFGRVGGEEFAITLPDTDLSKAGLIAEKVRHAVQRLRFEEVSGLECTISVGGAIYDPGSDISEWIAAADKRLYLAKNGGRNRVEMADRAVKRVPQANLA</sequence>
<dbReference type="InterPro" id="IPR050469">
    <property type="entry name" value="Diguanylate_Cyclase"/>
</dbReference>
<dbReference type="RefSeq" id="WP_160607530.1">
    <property type="nucleotide sequence ID" value="NZ_WTYF01000004.1"/>
</dbReference>
<name>A0A844Y0L6_9SPHN</name>
<dbReference type="SUPFAM" id="SSF55073">
    <property type="entry name" value="Nucleotide cyclase"/>
    <property type="match status" value="1"/>
</dbReference>
<dbReference type="Gene3D" id="3.30.450.40">
    <property type="match status" value="1"/>
</dbReference>
<evidence type="ECO:0000313" key="4">
    <source>
        <dbReference type="EMBL" id="MXO50987.1"/>
    </source>
</evidence>
<dbReference type="SMART" id="SM00267">
    <property type="entry name" value="GGDEF"/>
    <property type="match status" value="1"/>
</dbReference>
<dbReference type="CDD" id="cd01949">
    <property type="entry name" value="GGDEF"/>
    <property type="match status" value="1"/>
</dbReference>
<dbReference type="AlphaFoldDB" id="A0A844Y0L6"/>
<comment type="caution">
    <text evidence="4">The sequence shown here is derived from an EMBL/GenBank/DDBJ whole genome shotgun (WGS) entry which is preliminary data.</text>
</comment>
<keyword evidence="5" id="KW-1185">Reference proteome</keyword>
<reference evidence="4 5" key="1">
    <citation type="submission" date="2019-12" db="EMBL/GenBank/DDBJ databases">
        <title>Genomic-based taxomic classification of the family Erythrobacteraceae.</title>
        <authorList>
            <person name="Xu L."/>
        </authorList>
    </citation>
    <scope>NUCLEOTIDE SEQUENCE [LARGE SCALE GENOMIC DNA]</scope>
    <source>
        <strain evidence="4 5">DSM 16225</strain>
    </source>
</reference>
<feature type="domain" description="GGDEF" evidence="3">
    <location>
        <begin position="203"/>
        <end position="334"/>
    </location>
</feature>
<dbReference type="FunFam" id="3.30.70.270:FF:000001">
    <property type="entry name" value="Diguanylate cyclase domain protein"/>
    <property type="match status" value="1"/>
</dbReference>
<dbReference type="Proteomes" id="UP000444185">
    <property type="component" value="Unassembled WGS sequence"/>
</dbReference>
<dbReference type="InterPro" id="IPR003018">
    <property type="entry name" value="GAF"/>
</dbReference>
<evidence type="ECO:0000256" key="2">
    <source>
        <dbReference type="ARBA" id="ARBA00034247"/>
    </source>
</evidence>
<dbReference type="Pfam" id="PF01590">
    <property type="entry name" value="GAF"/>
    <property type="match status" value="1"/>
</dbReference>
<gene>
    <name evidence="4" type="ORF">GRI42_06685</name>
</gene>
<dbReference type="OrthoDB" id="9812260at2"/>
<evidence type="ECO:0000313" key="5">
    <source>
        <dbReference type="Proteomes" id="UP000444185"/>
    </source>
</evidence>
<organism evidence="4 5">
    <name type="scientific">Qipengyuania gaetbuli</name>
    <dbReference type="NCBI Taxonomy" id="266952"/>
    <lineage>
        <taxon>Bacteria</taxon>
        <taxon>Pseudomonadati</taxon>
        <taxon>Pseudomonadota</taxon>
        <taxon>Alphaproteobacteria</taxon>
        <taxon>Sphingomonadales</taxon>
        <taxon>Erythrobacteraceae</taxon>
        <taxon>Qipengyuania</taxon>
    </lineage>
</organism>
<dbReference type="InterPro" id="IPR029787">
    <property type="entry name" value="Nucleotide_cyclase"/>
</dbReference>
<dbReference type="EMBL" id="WTYF01000004">
    <property type="protein sequence ID" value="MXO50987.1"/>
    <property type="molecule type" value="Genomic_DNA"/>
</dbReference>
<comment type="catalytic activity">
    <reaction evidence="2">
        <text>2 GTP = 3',3'-c-di-GMP + 2 diphosphate</text>
        <dbReference type="Rhea" id="RHEA:24898"/>
        <dbReference type="ChEBI" id="CHEBI:33019"/>
        <dbReference type="ChEBI" id="CHEBI:37565"/>
        <dbReference type="ChEBI" id="CHEBI:58805"/>
        <dbReference type="EC" id="2.7.7.65"/>
    </reaction>
</comment>
<dbReference type="PROSITE" id="PS50887">
    <property type="entry name" value="GGDEF"/>
    <property type="match status" value="1"/>
</dbReference>
<dbReference type="InterPro" id="IPR029016">
    <property type="entry name" value="GAF-like_dom_sf"/>
</dbReference>